<gene>
    <name evidence="1" type="ORF">Patl1_08086</name>
</gene>
<evidence type="ECO:0000313" key="2">
    <source>
        <dbReference type="Proteomes" id="UP001164250"/>
    </source>
</evidence>
<organism evidence="1 2">
    <name type="scientific">Pistacia atlantica</name>
    <dbReference type="NCBI Taxonomy" id="434234"/>
    <lineage>
        <taxon>Eukaryota</taxon>
        <taxon>Viridiplantae</taxon>
        <taxon>Streptophyta</taxon>
        <taxon>Embryophyta</taxon>
        <taxon>Tracheophyta</taxon>
        <taxon>Spermatophyta</taxon>
        <taxon>Magnoliopsida</taxon>
        <taxon>eudicotyledons</taxon>
        <taxon>Gunneridae</taxon>
        <taxon>Pentapetalae</taxon>
        <taxon>rosids</taxon>
        <taxon>malvids</taxon>
        <taxon>Sapindales</taxon>
        <taxon>Anacardiaceae</taxon>
        <taxon>Pistacia</taxon>
    </lineage>
</organism>
<evidence type="ECO:0000313" key="1">
    <source>
        <dbReference type="EMBL" id="KAJ0085797.1"/>
    </source>
</evidence>
<dbReference type="Proteomes" id="UP001164250">
    <property type="component" value="Chromosome 10"/>
</dbReference>
<dbReference type="EMBL" id="CM047906">
    <property type="protein sequence ID" value="KAJ0085797.1"/>
    <property type="molecule type" value="Genomic_DNA"/>
</dbReference>
<accession>A0ACC1AG59</accession>
<sequence>MSGKQPMRIDLDEMPETPHHRGIYHRRAHSDTSFRFDDLLLFDPSDLDLSSLDLLPSPNPTPPPVQTMSVDSSDDSSSNSHQNNNNNNSSQNPPKPKPINHLRSLSVDSDFFDSLGFTAAAGGSGGKSAAVGGGVGGGGEKRSHHRHSNSMDGSSATSFEIDSVIGDGVKKAMDRDRLAELALIDPKRAKRILANRQSAARSKERKIRYTSELERKVQTLQTEATTLSAQVTMLQRDTTGLTAENKELKLRLQAMEQQSQLRDALNEALREEVQRLKIATGQIPAVNGSPFGRGLPPQFSTHQPALHHFGGHQTQQHQQQQQQHQQQQQQQLPPSSTNNQTLSGQSHPSFMDFNQRV</sequence>
<proteinExistence type="predicted"/>
<name>A0ACC1AG59_9ROSI</name>
<keyword evidence="2" id="KW-1185">Reference proteome</keyword>
<reference evidence="2" key="1">
    <citation type="journal article" date="2023" name="G3 (Bethesda)">
        <title>Genome assembly and association tests identify interacting loci associated with vigor, precocity, and sex in interspecific pistachio rootstocks.</title>
        <authorList>
            <person name="Palmer W."/>
            <person name="Jacygrad E."/>
            <person name="Sagayaradj S."/>
            <person name="Cavanaugh K."/>
            <person name="Han R."/>
            <person name="Bertier L."/>
            <person name="Beede B."/>
            <person name="Kafkas S."/>
            <person name="Golino D."/>
            <person name="Preece J."/>
            <person name="Michelmore R."/>
        </authorList>
    </citation>
    <scope>NUCLEOTIDE SEQUENCE [LARGE SCALE GENOMIC DNA]</scope>
</reference>
<protein>
    <submittedName>
        <fullName evidence="1">Uncharacterized protein</fullName>
    </submittedName>
</protein>
<comment type="caution">
    <text evidence="1">The sequence shown here is derived from an EMBL/GenBank/DDBJ whole genome shotgun (WGS) entry which is preliminary data.</text>
</comment>